<dbReference type="InterPro" id="IPR007284">
    <property type="entry name" value="Ground-like_dom"/>
</dbReference>
<dbReference type="EMBL" id="UXUI01008925">
    <property type="protein sequence ID" value="VDD92693.1"/>
    <property type="molecule type" value="Genomic_DNA"/>
</dbReference>
<evidence type="ECO:0000313" key="5">
    <source>
        <dbReference type="WBParaSite" id="EVEC_0000796001-mRNA-1"/>
    </source>
</evidence>
<sequence>MNRRNITNSVFIALVVLLLAEELYGGNHLLVKRSMDINGTKLEPFDDDQCNSEKLQRIMKENMKDDYQNATINIMKYAENSIGGPFSVICARSDFAYVTRARLYCLCTVDDLNCFAYLTEA</sequence>
<feature type="chain" id="PRO_5043122795" evidence="1">
    <location>
        <begin position="26"/>
        <end position="121"/>
    </location>
</feature>
<dbReference type="WBParaSite" id="EVEC_0000796001-mRNA-1">
    <property type="protein sequence ID" value="EVEC_0000796001-mRNA-1"/>
    <property type="gene ID" value="EVEC_0000796001"/>
</dbReference>
<accession>A0A0N4VBP6</accession>
<gene>
    <name evidence="3" type="ORF">EVEC_LOCUS7444</name>
</gene>
<name>A0A0N4VBP6_ENTVE</name>
<dbReference type="AlphaFoldDB" id="A0A0N4VBP6"/>
<keyword evidence="1" id="KW-0732">Signal</keyword>
<protein>
    <submittedName>
        <fullName evidence="5">Ground-like domain-containing protein</fullName>
    </submittedName>
</protein>
<dbReference type="Proteomes" id="UP000274131">
    <property type="component" value="Unassembled WGS sequence"/>
</dbReference>
<evidence type="ECO:0000313" key="4">
    <source>
        <dbReference type="Proteomes" id="UP000274131"/>
    </source>
</evidence>
<feature type="signal peptide" evidence="1">
    <location>
        <begin position="1"/>
        <end position="25"/>
    </location>
</feature>
<keyword evidence="4" id="KW-1185">Reference proteome</keyword>
<reference evidence="5" key="1">
    <citation type="submission" date="2017-02" db="UniProtKB">
        <authorList>
            <consortium name="WormBaseParasite"/>
        </authorList>
    </citation>
    <scope>IDENTIFICATION</scope>
</reference>
<organism evidence="5">
    <name type="scientific">Enterobius vermicularis</name>
    <name type="common">Human pinworm</name>
    <dbReference type="NCBI Taxonomy" id="51028"/>
    <lineage>
        <taxon>Eukaryota</taxon>
        <taxon>Metazoa</taxon>
        <taxon>Ecdysozoa</taxon>
        <taxon>Nematoda</taxon>
        <taxon>Chromadorea</taxon>
        <taxon>Rhabditida</taxon>
        <taxon>Spirurina</taxon>
        <taxon>Oxyuridomorpha</taxon>
        <taxon>Oxyuroidea</taxon>
        <taxon>Oxyuridae</taxon>
        <taxon>Enterobius</taxon>
    </lineage>
</organism>
<evidence type="ECO:0000313" key="3">
    <source>
        <dbReference type="EMBL" id="VDD92693.1"/>
    </source>
</evidence>
<reference evidence="3 4" key="2">
    <citation type="submission" date="2018-10" db="EMBL/GenBank/DDBJ databases">
        <authorList>
            <consortium name="Pathogen Informatics"/>
        </authorList>
    </citation>
    <scope>NUCLEOTIDE SEQUENCE [LARGE SCALE GENOMIC DNA]</scope>
</reference>
<evidence type="ECO:0000259" key="2">
    <source>
        <dbReference type="Pfam" id="PF04155"/>
    </source>
</evidence>
<dbReference type="Pfam" id="PF04155">
    <property type="entry name" value="Ground-like"/>
    <property type="match status" value="1"/>
</dbReference>
<feature type="domain" description="Ground-like" evidence="2">
    <location>
        <begin position="47"/>
        <end position="117"/>
    </location>
</feature>
<proteinExistence type="predicted"/>
<evidence type="ECO:0000256" key="1">
    <source>
        <dbReference type="SAM" id="SignalP"/>
    </source>
</evidence>
<dbReference type="OrthoDB" id="5846317at2759"/>